<feature type="region of interest" description="Disordered" evidence="1">
    <location>
        <begin position="1"/>
        <end position="86"/>
    </location>
</feature>
<gene>
    <name evidence="2" type="ORF">WJX73_009370</name>
</gene>
<dbReference type="EMBL" id="JALJOQ010000050">
    <property type="protein sequence ID" value="KAK9804555.1"/>
    <property type="molecule type" value="Genomic_DNA"/>
</dbReference>
<accession>A0AAW1P458</accession>
<evidence type="ECO:0000313" key="2">
    <source>
        <dbReference type="EMBL" id="KAK9804555.1"/>
    </source>
</evidence>
<sequence>MEQTGIEGLQKGKPKGDRFAGAAKDFDAAKQRGKNEDGSMAGAELILEGERPPALEKQEIAKELSEPSGRVSASETATEEYQAKHP</sequence>
<feature type="compositionally biased region" description="Basic and acidic residues" evidence="1">
    <location>
        <begin position="14"/>
        <end position="37"/>
    </location>
</feature>
<evidence type="ECO:0000256" key="1">
    <source>
        <dbReference type="SAM" id="MobiDB-lite"/>
    </source>
</evidence>
<evidence type="ECO:0000313" key="3">
    <source>
        <dbReference type="Proteomes" id="UP001465755"/>
    </source>
</evidence>
<protein>
    <submittedName>
        <fullName evidence="2">Uncharacterized protein</fullName>
    </submittedName>
</protein>
<dbReference type="AlphaFoldDB" id="A0AAW1P458"/>
<proteinExistence type="predicted"/>
<organism evidence="2 3">
    <name type="scientific">Symbiochloris irregularis</name>
    <dbReference type="NCBI Taxonomy" id="706552"/>
    <lineage>
        <taxon>Eukaryota</taxon>
        <taxon>Viridiplantae</taxon>
        <taxon>Chlorophyta</taxon>
        <taxon>core chlorophytes</taxon>
        <taxon>Trebouxiophyceae</taxon>
        <taxon>Trebouxiales</taxon>
        <taxon>Trebouxiaceae</taxon>
        <taxon>Symbiochloris</taxon>
    </lineage>
</organism>
<feature type="compositionally biased region" description="Basic and acidic residues" evidence="1">
    <location>
        <begin position="48"/>
        <end position="65"/>
    </location>
</feature>
<reference evidence="2 3" key="1">
    <citation type="journal article" date="2024" name="Nat. Commun.">
        <title>Phylogenomics reveals the evolutionary origins of lichenization in chlorophyte algae.</title>
        <authorList>
            <person name="Puginier C."/>
            <person name="Libourel C."/>
            <person name="Otte J."/>
            <person name="Skaloud P."/>
            <person name="Haon M."/>
            <person name="Grisel S."/>
            <person name="Petersen M."/>
            <person name="Berrin J.G."/>
            <person name="Delaux P.M."/>
            <person name="Dal Grande F."/>
            <person name="Keller J."/>
        </authorList>
    </citation>
    <scope>NUCLEOTIDE SEQUENCE [LARGE SCALE GENOMIC DNA]</scope>
    <source>
        <strain evidence="2 3">SAG 2036</strain>
    </source>
</reference>
<name>A0AAW1P458_9CHLO</name>
<dbReference type="Proteomes" id="UP001465755">
    <property type="component" value="Unassembled WGS sequence"/>
</dbReference>
<comment type="caution">
    <text evidence="2">The sequence shown here is derived from an EMBL/GenBank/DDBJ whole genome shotgun (WGS) entry which is preliminary data.</text>
</comment>
<keyword evidence="3" id="KW-1185">Reference proteome</keyword>